<dbReference type="PANTHER" id="PTHR42044:SF2">
    <property type="entry name" value="DUF676 DOMAIN-CONTAINING PROTEIN"/>
    <property type="match status" value="1"/>
</dbReference>
<sequence length="432" mass="47077">MIFDLIGRLAVTYINFVASIGVYLAVAVFCAAGNSTITTAVLALAQRGINALTQSLSGVVLIVKSIFTNETSPQLIRYLVNHLYELLTFTYDLIRPSGVITTGVAGEAPVNPFWELDPALKENRQAISAQVQRVLLSIRNIIFLGTQRTIPKSLADVPMNIRLASDFDASGKPPSPIYVAGLNGGVTAALREEKWIYINGIGNERVWFESACRKLRDAFNREITGVYNRSDGILWDMIQCFGEHSTVGNAQGAAADNSLIQRTESSVAAQRALEDEIRKALWPADGSVPPKKVVLVCHSQGCLLTRLTLQALVQENAKGSQRRADMRERLRVFPFANPSMDWCVSDNGVKFLGNYAHTTEHFAHKVDFVAMLGVVSHMADPKSGFDNETSEVFLSKGGVGHLFGAHYSLDPGDYENSEGSKLFNALGGVPIA</sequence>
<feature type="transmembrane region" description="Helical" evidence="1">
    <location>
        <begin position="20"/>
        <end position="45"/>
    </location>
</feature>
<protein>
    <recommendedName>
        <fullName evidence="4">Alpha/Beta hydrolase protein</fullName>
    </recommendedName>
</protein>
<dbReference type="AlphaFoldDB" id="A0A9P8YJ97"/>
<dbReference type="InterPro" id="IPR029058">
    <property type="entry name" value="AB_hydrolase_fold"/>
</dbReference>
<accession>A0A9P8YJ97</accession>
<organism evidence="2 3">
    <name type="scientific">Microdochium trichocladiopsis</name>
    <dbReference type="NCBI Taxonomy" id="1682393"/>
    <lineage>
        <taxon>Eukaryota</taxon>
        <taxon>Fungi</taxon>
        <taxon>Dikarya</taxon>
        <taxon>Ascomycota</taxon>
        <taxon>Pezizomycotina</taxon>
        <taxon>Sordariomycetes</taxon>
        <taxon>Xylariomycetidae</taxon>
        <taxon>Xylariales</taxon>
        <taxon>Microdochiaceae</taxon>
        <taxon>Microdochium</taxon>
    </lineage>
</organism>
<reference evidence="2" key="1">
    <citation type="journal article" date="2021" name="Nat. Commun.">
        <title>Genetic determinants of endophytism in the Arabidopsis root mycobiome.</title>
        <authorList>
            <person name="Mesny F."/>
            <person name="Miyauchi S."/>
            <person name="Thiergart T."/>
            <person name="Pickel B."/>
            <person name="Atanasova L."/>
            <person name="Karlsson M."/>
            <person name="Huettel B."/>
            <person name="Barry K.W."/>
            <person name="Haridas S."/>
            <person name="Chen C."/>
            <person name="Bauer D."/>
            <person name="Andreopoulos W."/>
            <person name="Pangilinan J."/>
            <person name="LaButti K."/>
            <person name="Riley R."/>
            <person name="Lipzen A."/>
            <person name="Clum A."/>
            <person name="Drula E."/>
            <person name="Henrissat B."/>
            <person name="Kohler A."/>
            <person name="Grigoriev I.V."/>
            <person name="Martin F.M."/>
            <person name="Hacquard S."/>
        </authorList>
    </citation>
    <scope>NUCLEOTIDE SEQUENCE</scope>
    <source>
        <strain evidence="2">MPI-CAGE-CH-0230</strain>
    </source>
</reference>
<name>A0A9P8YJ97_9PEZI</name>
<keyword evidence="1" id="KW-0812">Transmembrane</keyword>
<keyword evidence="1" id="KW-1133">Transmembrane helix</keyword>
<keyword evidence="1" id="KW-0472">Membrane</keyword>
<proteinExistence type="predicted"/>
<dbReference type="EMBL" id="JAGTJQ010000001">
    <property type="protein sequence ID" value="KAH7041526.1"/>
    <property type="molecule type" value="Genomic_DNA"/>
</dbReference>
<evidence type="ECO:0000313" key="2">
    <source>
        <dbReference type="EMBL" id="KAH7041526.1"/>
    </source>
</evidence>
<gene>
    <name evidence="2" type="ORF">B0I36DRAFT_261324</name>
</gene>
<keyword evidence="3" id="KW-1185">Reference proteome</keyword>
<dbReference type="GeneID" id="70180684"/>
<evidence type="ECO:0008006" key="4">
    <source>
        <dbReference type="Google" id="ProtNLM"/>
    </source>
</evidence>
<dbReference type="RefSeq" id="XP_046019581.1">
    <property type="nucleotide sequence ID" value="XM_046151138.1"/>
</dbReference>
<dbReference type="OrthoDB" id="202545at2759"/>
<dbReference type="PANTHER" id="PTHR42044">
    <property type="entry name" value="DUF676 DOMAIN-CONTAINING PROTEIN-RELATED"/>
    <property type="match status" value="1"/>
</dbReference>
<evidence type="ECO:0000313" key="3">
    <source>
        <dbReference type="Proteomes" id="UP000756346"/>
    </source>
</evidence>
<evidence type="ECO:0000256" key="1">
    <source>
        <dbReference type="SAM" id="Phobius"/>
    </source>
</evidence>
<dbReference type="SUPFAM" id="SSF53474">
    <property type="entry name" value="alpha/beta-Hydrolases"/>
    <property type="match status" value="1"/>
</dbReference>
<comment type="caution">
    <text evidence="2">The sequence shown here is derived from an EMBL/GenBank/DDBJ whole genome shotgun (WGS) entry which is preliminary data.</text>
</comment>
<dbReference type="Proteomes" id="UP000756346">
    <property type="component" value="Unassembled WGS sequence"/>
</dbReference>